<keyword evidence="5 7" id="KW-1133">Transmembrane helix</keyword>
<protein>
    <submittedName>
        <fullName evidence="9">Putative major facilitator superfamily transport protein YajR</fullName>
    </submittedName>
</protein>
<dbReference type="Gene3D" id="3.30.70.100">
    <property type="match status" value="1"/>
</dbReference>
<dbReference type="KEGG" id="ppet:C9I82_460"/>
<feature type="transmembrane region" description="Helical" evidence="7">
    <location>
        <begin position="257"/>
        <end position="279"/>
    </location>
</feature>
<dbReference type="InterPro" id="IPR011701">
    <property type="entry name" value="MFS"/>
</dbReference>
<feature type="transmembrane region" description="Helical" evidence="7">
    <location>
        <begin position="87"/>
        <end position="104"/>
    </location>
</feature>
<feature type="transmembrane region" description="Helical" evidence="7">
    <location>
        <begin position="318"/>
        <end position="338"/>
    </location>
</feature>
<dbReference type="PROSITE" id="PS50850">
    <property type="entry name" value="MFS"/>
    <property type="match status" value="1"/>
</dbReference>
<dbReference type="Gene3D" id="1.20.1250.20">
    <property type="entry name" value="MFS general substrate transporter like domains"/>
    <property type="match status" value="1"/>
</dbReference>
<dbReference type="PANTHER" id="PTHR23517">
    <property type="entry name" value="RESISTANCE PROTEIN MDTM, PUTATIVE-RELATED-RELATED"/>
    <property type="match status" value="1"/>
</dbReference>
<evidence type="ECO:0000256" key="7">
    <source>
        <dbReference type="SAM" id="Phobius"/>
    </source>
</evidence>
<keyword evidence="10" id="KW-1185">Reference proteome</keyword>
<dbReference type="AlphaFoldDB" id="A0A346E0A1"/>
<keyword evidence="3" id="KW-1003">Cell membrane</keyword>
<comment type="subcellular location">
    <subcellularLocation>
        <location evidence="1">Cell membrane</location>
        <topology evidence="1">Multi-pass membrane protein</topology>
    </subcellularLocation>
</comment>
<feature type="transmembrane region" description="Helical" evidence="7">
    <location>
        <begin position="20"/>
        <end position="44"/>
    </location>
</feature>
<dbReference type="Proteomes" id="UP000256856">
    <property type="component" value="Chromosome"/>
</dbReference>
<evidence type="ECO:0000256" key="4">
    <source>
        <dbReference type="ARBA" id="ARBA00022692"/>
    </source>
</evidence>
<evidence type="ECO:0000256" key="5">
    <source>
        <dbReference type="ARBA" id="ARBA00022989"/>
    </source>
</evidence>
<feature type="transmembrane region" description="Helical" evidence="7">
    <location>
        <begin position="376"/>
        <end position="395"/>
    </location>
</feature>
<dbReference type="EMBL" id="CP028374">
    <property type="protein sequence ID" value="AXN02406.1"/>
    <property type="molecule type" value="Genomic_DNA"/>
</dbReference>
<gene>
    <name evidence="9" type="ORF">C9I82_460</name>
</gene>
<accession>A0A346E0A1</accession>
<feature type="domain" description="Major facilitator superfamily (MFS) profile" evidence="8">
    <location>
        <begin position="20"/>
        <end position="400"/>
    </location>
</feature>
<dbReference type="GO" id="GO:0022857">
    <property type="term" value="F:transmembrane transporter activity"/>
    <property type="evidence" value="ECO:0007669"/>
    <property type="project" value="InterPro"/>
</dbReference>
<feature type="transmembrane region" description="Helical" evidence="7">
    <location>
        <begin position="286"/>
        <end position="306"/>
    </location>
</feature>
<evidence type="ECO:0000256" key="3">
    <source>
        <dbReference type="ARBA" id="ARBA00022475"/>
    </source>
</evidence>
<evidence type="ECO:0000259" key="8">
    <source>
        <dbReference type="PROSITE" id="PS50850"/>
    </source>
</evidence>
<feature type="transmembrane region" description="Helical" evidence="7">
    <location>
        <begin position="144"/>
        <end position="165"/>
    </location>
</feature>
<proteinExistence type="predicted"/>
<dbReference type="InterPro" id="IPR020846">
    <property type="entry name" value="MFS_dom"/>
</dbReference>
<dbReference type="GO" id="GO:0005886">
    <property type="term" value="C:plasma membrane"/>
    <property type="evidence" value="ECO:0007669"/>
    <property type="project" value="UniProtKB-SubCell"/>
</dbReference>
<evidence type="ECO:0000256" key="2">
    <source>
        <dbReference type="ARBA" id="ARBA00022448"/>
    </source>
</evidence>
<keyword evidence="2" id="KW-0813">Transport</keyword>
<feature type="transmembrane region" description="Helical" evidence="7">
    <location>
        <begin position="56"/>
        <end position="75"/>
    </location>
</feature>
<feature type="transmembrane region" description="Helical" evidence="7">
    <location>
        <begin position="350"/>
        <end position="370"/>
    </location>
</feature>
<feature type="transmembrane region" description="Helical" evidence="7">
    <location>
        <begin position="171"/>
        <end position="193"/>
    </location>
</feature>
<organism evidence="9 10">
    <name type="scientific">Candidatus Purcelliella pentastirinorum</name>
    <dbReference type="NCBI Taxonomy" id="472834"/>
    <lineage>
        <taxon>Bacteria</taxon>
        <taxon>Pseudomonadati</taxon>
        <taxon>Pseudomonadota</taxon>
        <taxon>Gammaproteobacteria</taxon>
        <taxon>Enterobacterales</taxon>
        <taxon>Enterobacteriaceae</taxon>
        <taxon>Candidatus Purcelliella</taxon>
    </lineage>
</organism>
<feature type="transmembrane region" description="Helical" evidence="7">
    <location>
        <begin position="224"/>
        <end position="245"/>
    </location>
</feature>
<evidence type="ECO:0000256" key="6">
    <source>
        <dbReference type="ARBA" id="ARBA00023136"/>
    </source>
</evidence>
<reference evidence="9 10" key="1">
    <citation type="submission" date="2018-03" db="EMBL/GenBank/DDBJ databases">
        <title>A parallel universe: an anciently diverged bacterial symbiosis in a Hawaiian planthopper (Hemiptera: Cixiidae) reveals rearranged nutritional responsibilities.</title>
        <authorList>
            <person name="Bennett G."/>
            <person name="Mao M."/>
        </authorList>
    </citation>
    <scope>NUCLEOTIDE SEQUENCE [LARGE SCALE GENOMIC DNA]</scope>
    <source>
        <strain evidence="9 10">OLIH</strain>
    </source>
</reference>
<sequence>MLFFKTFIFNFIMNNIEYRALFGLISILFLRVFGLFMLLPVLTIHGIEIHYATNKLVGIAVGIYGLIQSIFQIPFSFLSDKYGYKKFIIIGLIIFVIGNLIACYKNSIWNIIIGRAIQGLGAITSPSMALLSDLLDEKNRMKSLGFMGIVFGAGFSISMFLGPFIVNLFGIQSLFIIASFLGFLSILIAIFIVPCPNKHILNRDVSIVKTGIYKIFFNLNLFRLNFSIFCLHIILMFNFITFPILLNNFGFLKSNYWKLYFFMVIISFICSVPVIIYLESKRHTKIFFKITIVMLFVAEILLYFSINNFILSLLSMQLFFIFFNIKEFLLPFLLSYFAPIGYRGTAIGIFSTYQFFGSFLGSFFSGIILNNFNLKIVFFISCILIFFWFLLILHMKEPIFFTNIRFVLSKNVLNSKSFINFLINQPGIIEVLFFKKENTIHFKIDDKIINKISLKKIIINYLK</sequence>
<evidence type="ECO:0000313" key="10">
    <source>
        <dbReference type="Proteomes" id="UP000256856"/>
    </source>
</evidence>
<dbReference type="InterPro" id="IPR036259">
    <property type="entry name" value="MFS_trans_sf"/>
</dbReference>
<dbReference type="PANTHER" id="PTHR23517:SF2">
    <property type="entry name" value="MULTIDRUG RESISTANCE PROTEIN MDTH"/>
    <property type="match status" value="1"/>
</dbReference>
<dbReference type="SUPFAM" id="SSF103473">
    <property type="entry name" value="MFS general substrate transporter"/>
    <property type="match status" value="1"/>
</dbReference>
<keyword evidence="6 7" id="KW-0472">Membrane</keyword>
<dbReference type="Pfam" id="PF07690">
    <property type="entry name" value="MFS_1"/>
    <property type="match status" value="1"/>
</dbReference>
<evidence type="ECO:0000256" key="1">
    <source>
        <dbReference type="ARBA" id="ARBA00004651"/>
    </source>
</evidence>
<evidence type="ECO:0000313" key="9">
    <source>
        <dbReference type="EMBL" id="AXN02406.1"/>
    </source>
</evidence>
<name>A0A346E0A1_9ENTR</name>
<keyword evidence="4 7" id="KW-0812">Transmembrane</keyword>
<dbReference type="InterPro" id="IPR050171">
    <property type="entry name" value="MFS_Transporters"/>
</dbReference>